<feature type="region of interest" description="Disordered" evidence="1">
    <location>
        <begin position="1"/>
        <end position="23"/>
    </location>
</feature>
<feature type="compositionally biased region" description="Low complexity" evidence="1">
    <location>
        <begin position="685"/>
        <end position="700"/>
    </location>
</feature>
<gene>
    <name evidence="2" type="ORF">BESB_018330</name>
</gene>
<reference evidence="2 3" key="1">
    <citation type="submission" date="2017-09" db="EMBL/GenBank/DDBJ databases">
        <title>Genome sequencing of Besnoitia besnoiti strain Bb-Ger1.</title>
        <authorList>
            <person name="Schares G."/>
            <person name="Venepally P."/>
            <person name="Lorenzi H.A."/>
        </authorList>
    </citation>
    <scope>NUCLEOTIDE SEQUENCE [LARGE SCALE GENOMIC DNA]</scope>
    <source>
        <strain evidence="2 3">Bb-Ger1</strain>
    </source>
</reference>
<feature type="compositionally biased region" description="Basic and acidic residues" evidence="1">
    <location>
        <begin position="467"/>
        <end position="489"/>
    </location>
</feature>
<protein>
    <submittedName>
        <fullName evidence="2">Variable surface lipoprotein</fullName>
    </submittedName>
</protein>
<dbReference type="KEGG" id="bbes:BESB_018330"/>
<dbReference type="GeneID" id="40306894"/>
<evidence type="ECO:0000256" key="1">
    <source>
        <dbReference type="SAM" id="MobiDB-lite"/>
    </source>
</evidence>
<feature type="region of interest" description="Disordered" evidence="1">
    <location>
        <begin position="458"/>
        <end position="610"/>
    </location>
</feature>
<feature type="region of interest" description="Disordered" evidence="1">
    <location>
        <begin position="667"/>
        <end position="781"/>
    </location>
</feature>
<keyword evidence="3" id="KW-1185">Reference proteome</keyword>
<organism evidence="2 3">
    <name type="scientific">Besnoitia besnoiti</name>
    <name type="common">Apicomplexan protozoan</name>
    <dbReference type="NCBI Taxonomy" id="94643"/>
    <lineage>
        <taxon>Eukaryota</taxon>
        <taxon>Sar</taxon>
        <taxon>Alveolata</taxon>
        <taxon>Apicomplexa</taxon>
        <taxon>Conoidasida</taxon>
        <taxon>Coccidia</taxon>
        <taxon>Eucoccidiorida</taxon>
        <taxon>Eimeriorina</taxon>
        <taxon>Sarcocystidae</taxon>
        <taxon>Besnoitia</taxon>
    </lineage>
</organism>
<feature type="compositionally biased region" description="Basic and acidic residues" evidence="1">
    <location>
        <begin position="229"/>
        <end position="253"/>
    </location>
</feature>
<dbReference type="EMBL" id="NWUJ01000011">
    <property type="protein sequence ID" value="PFH32515.1"/>
    <property type="molecule type" value="Genomic_DNA"/>
</dbReference>
<keyword evidence="2" id="KW-0449">Lipoprotein</keyword>
<dbReference type="RefSeq" id="XP_029216524.1">
    <property type="nucleotide sequence ID" value="XM_029360548.1"/>
</dbReference>
<dbReference type="OrthoDB" id="333556at2759"/>
<dbReference type="Proteomes" id="UP000224006">
    <property type="component" value="Chromosome X"/>
</dbReference>
<feature type="compositionally biased region" description="Pro residues" evidence="1">
    <location>
        <begin position="725"/>
        <end position="754"/>
    </location>
</feature>
<name>A0A2A9M3I0_BESBE</name>
<evidence type="ECO:0000313" key="3">
    <source>
        <dbReference type="Proteomes" id="UP000224006"/>
    </source>
</evidence>
<feature type="compositionally biased region" description="Low complexity" evidence="1">
    <location>
        <begin position="514"/>
        <end position="523"/>
    </location>
</feature>
<dbReference type="PANTHER" id="PTHR48125:SF12">
    <property type="entry name" value="AT HOOK TRANSCRIPTION FACTOR FAMILY-RELATED"/>
    <property type="match status" value="1"/>
</dbReference>
<comment type="caution">
    <text evidence="2">The sequence shown here is derived from an EMBL/GenBank/DDBJ whole genome shotgun (WGS) entry which is preliminary data.</text>
</comment>
<dbReference type="VEuPathDB" id="ToxoDB:BESB_018330"/>
<evidence type="ECO:0000313" key="2">
    <source>
        <dbReference type="EMBL" id="PFH32515.1"/>
    </source>
</evidence>
<sequence length="856" mass="89117">MSRLQALEPPPGGPYGTAPTLRPPPQVIENMLDELEEKVRHYFLLYTREKKAREKTERYNYWLQKELAEQKEKLISNAEYIESLQQKFDELRGDPEMVRDTLQRIDLMYAQVDTLVQALAGVCGFAAVKEASREQLLQCALDYLYPCRALDPRLHELYGLLYYYRLGEAKVAPSPPPPPPEPTYAALTEGAGGMWIRPSPYTIFKTPGVGDSPFQRGLAETRQILDAEAAAKAEAEKEAEKKAAEAAKPEQDKPAVGAIKKIGAGTSTAAGKVGAAKPDAKKEAKAATPEKSGGGAPSTASDPPTREPVDPKAALKGMSVFVRRLENFKRPPSSKEESLRIAVRMDGESATEVKRKDGRFFVVDKCGGSPGKEEATFNLLVEFPSLPAPKPGGNPKFIIDVYDNKGFTALGRADKPFNDKDLPTKDAVWEIKDNAGKAFGKLICTVTPIPLNAPLPCEGSGGAKADAGAKKADPPKEEKASPAIKKPDLPKPGGAAAPTPAASPKADNGKAAEAKTPAAPAGGIKKPDLPKPAGVGAKLQPKVSGVAEIKKPELGAKPAAGGVVKPGLPPAKGAGDLAANKEGPGGAPGAGALAKPPLMPGKSGVGLVKPDLNKKPVMASASGVGKPSLLNSAKSGMFTAQKSGVLATQKSGLVTPQKSALLKPAVASQKSGVLMPVKPPGPKPGGAVANSPDAAKKVSPPVAPAKPDMKKGTETKPLTSSKPGTPAPAKPGAGPPAKPGAGPPAKPGAGPPAKPGAATPKKVDAKPATTPKKLEMKPSIVAKKLDTKPSIIAKKLDTKPSIIAKKLDTKPSIIAKKLDTKPSIIAKKLDAKPSIVLKKPDIKAAKSILVKPKPKA</sequence>
<dbReference type="STRING" id="94643.A0A2A9M3I0"/>
<dbReference type="AlphaFoldDB" id="A0A2A9M3I0"/>
<feature type="region of interest" description="Disordered" evidence="1">
    <location>
        <begin position="229"/>
        <end position="256"/>
    </location>
</feature>
<proteinExistence type="predicted"/>
<feature type="region of interest" description="Disordered" evidence="1">
    <location>
        <begin position="268"/>
        <end position="312"/>
    </location>
</feature>
<dbReference type="PANTHER" id="PTHR48125">
    <property type="entry name" value="LP07818P1"/>
    <property type="match status" value="1"/>
</dbReference>
<feature type="compositionally biased region" description="Low complexity" evidence="1">
    <location>
        <begin position="491"/>
        <end position="506"/>
    </location>
</feature>
<accession>A0A2A9M3I0</accession>